<reference evidence="6 7" key="1">
    <citation type="journal article" date="2007" name="Science">
        <title>Sea anemone genome reveals ancestral eumetazoan gene repertoire and genomic organization.</title>
        <authorList>
            <person name="Putnam N.H."/>
            <person name="Srivastava M."/>
            <person name="Hellsten U."/>
            <person name="Dirks B."/>
            <person name="Chapman J."/>
            <person name="Salamov A."/>
            <person name="Terry A."/>
            <person name="Shapiro H."/>
            <person name="Lindquist E."/>
            <person name="Kapitonov V.V."/>
            <person name="Jurka J."/>
            <person name="Genikhovich G."/>
            <person name="Grigoriev I.V."/>
            <person name="Lucas S.M."/>
            <person name="Steele R.E."/>
            <person name="Finnerty J.R."/>
            <person name="Technau U."/>
            <person name="Martindale M.Q."/>
            <person name="Rokhsar D.S."/>
        </authorList>
    </citation>
    <scope>NUCLEOTIDE SEQUENCE [LARGE SCALE GENOMIC DNA]</scope>
    <source>
        <strain evidence="7">CH2 X CH6</strain>
    </source>
</reference>
<dbReference type="HOGENOM" id="CLU_1013021_0_0_1"/>
<evidence type="ECO:0000313" key="7">
    <source>
        <dbReference type="Proteomes" id="UP000001593"/>
    </source>
</evidence>
<dbReference type="PANTHER" id="PTHR45954:SF1">
    <property type="entry name" value="LD33695P"/>
    <property type="match status" value="1"/>
</dbReference>
<dbReference type="PROSITE" id="PS50293">
    <property type="entry name" value="TPR_REGION"/>
    <property type="match status" value="1"/>
</dbReference>
<dbReference type="KEGG" id="nve:5520333"/>
<dbReference type="SMART" id="SM00028">
    <property type="entry name" value="TPR"/>
    <property type="match status" value="4"/>
</dbReference>
<dbReference type="GO" id="GO:0000132">
    <property type="term" value="P:establishment of mitotic spindle orientation"/>
    <property type="evidence" value="ECO:0000318"/>
    <property type="project" value="GO_Central"/>
</dbReference>
<dbReference type="AlphaFoldDB" id="A7RK43"/>
<dbReference type="EMBL" id="DS469515">
    <property type="protein sequence ID" value="EDO48186.1"/>
    <property type="molecule type" value="Genomic_DNA"/>
</dbReference>
<feature type="repeat" description="TPR" evidence="4">
    <location>
        <begin position="150"/>
        <end position="183"/>
    </location>
</feature>
<dbReference type="SUPFAM" id="SSF48452">
    <property type="entry name" value="TPR-like"/>
    <property type="match status" value="1"/>
</dbReference>
<dbReference type="InterPro" id="IPR052386">
    <property type="entry name" value="GPSM"/>
</dbReference>
<sequence length="275" mass="31915">MGSRICSKFRKFKRKIFKKSEKYDRLEEPLEKEGTDGGEIEAEAEVQPHTEEEANYNEARSENCEKNNNNDSSTPDAKSQQADIKEWIVSLEKQLKDATSICGGESEEKSEILSNLGAAHYKICEFQLARKYYELHVKELKREQSPALLQRAYCNLGCVYRRLGDFDKAEDYFHKGIEIADEIADLKAKGRLLNNMGNIYEMKKDFEGAIYYHSQRRTIAEKLGDWDSEAKACASLGNAYHLLGNLRSSIVFYERLIVWLRRKYGLHCERQRNMR</sequence>
<dbReference type="GO" id="GO:0005938">
    <property type="term" value="C:cell cortex"/>
    <property type="evidence" value="ECO:0000318"/>
    <property type="project" value="GO_Central"/>
</dbReference>
<evidence type="ECO:0000256" key="1">
    <source>
        <dbReference type="ARBA" id="ARBA00004496"/>
    </source>
</evidence>
<accession>A7RK43</accession>
<dbReference type="STRING" id="45351.A7RK43"/>
<dbReference type="InterPro" id="IPR011990">
    <property type="entry name" value="TPR-like_helical_dom_sf"/>
</dbReference>
<evidence type="ECO:0000256" key="5">
    <source>
        <dbReference type="SAM" id="MobiDB-lite"/>
    </source>
</evidence>
<dbReference type="GO" id="GO:0001965">
    <property type="term" value="F:G-protein alpha-subunit binding"/>
    <property type="evidence" value="ECO:0000318"/>
    <property type="project" value="GO_Central"/>
</dbReference>
<dbReference type="Pfam" id="PF00515">
    <property type="entry name" value="TPR_1"/>
    <property type="match status" value="1"/>
</dbReference>
<dbReference type="eggNOG" id="KOG1130">
    <property type="taxonomic scope" value="Eukaryota"/>
</dbReference>
<keyword evidence="7" id="KW-1185">Reference proteome</keyword>
<comment type="subcellular location">
    <subcellularLocation>
        <location evidence="1">Cytoplasm</location>
    </subcellularLocation>
</comment>
<dbReference type="PROSITE" id="PS50005">
    <property type="entry name" value="TPR"/>
    <property type="match status" value="1"/>
</dbReference>
<proteinExistence type="predicted"/>
<dbReference type="PhylomeDB" id="A7RK43"/>
<feature type="compositionally biased region" description="Basic and acidic residues" evidence="5">
    <location>
        <begin position="23"/>
        <end position="35"/>
    </location>
</feature>
<dbReference type="Gene3D" id="1.25.40.10">
    <property type="entry name" value="Tetratricopeptide repeat domain"/>
    <property type="match status" value="2"/>
</dbReference>
<name>A7RK43_NEMVE</name>
<keyword evidence="2" id="KW-0963">Cytoplasm</keyword>
<feature type="region of interest" description="Disordered" evidence="5">
    <location>
        <begin position="23"/>
        <end position="79"/>
    </location>
</feature>
<keyword evidence="3" id="KW-0677">Repeat</keyword>
<dbReference type="GO" id="GO:0005092">
    <property type="term" value="F:GDP-dissociation inhibitor activity"/>
    <property type="evidence" value="ECO:0000318"/>
    <property type="project" value="GO_Central"/>
</dbReference>
<gene>
    <name evidence="6" type="ORF">NEMVEDRAFT_v1g198273</name>
</gene>
<dbReference type="InterPro" id="IPR019734">
    <property type="entry name" value="TPR_rpt"/>
</dbReference>
<keyword evidence="4" id="KW-0802">TPR repeat</keyword>
<dbReference type="InParanoid" id="A7RK43"/>
<dbReference type="Proteomes" id="UP000001593">
    <property type="component" value="Unassembled WGS sequence"/>
</dbReference>
<dbReference type="Pfam" id="PF13181">
    <property type="entry name" value="TPR_8"/>
    <property type="match status" value="1"/>
</dbReference>
<evidence type="ECO:0000256" key="3">
    <source>
        <dbReference type="ARBA" id="ARBA00022737"/>
    </source>
</evidence>
<evidence type="ECO:0000313" key="6">
    <source>
        <dbReference type="EMBL" id="EDO48186.1"/>
    </source>
</evidence>
<evidence type="ECO:0000256" key="4">
    <source>
        <dbReference type="PROSITE-ProRule" id="PRU00339"/>
    </source>
</evidence>
<evidence type="ECO:0000256" key="2">
    <source>
        <dbReference type="ARBA" id="ARBA00022490"/>
    </source>
</evidence>
<organism evidence="6 7">
    <name type="scientific">Nematostella vectensis</name>
    <name type="common">Starlet sea anemone</name>
    <dbReference type="NCBI Taxonomy" id="45351"/>
    <lineage>
        <taxon>Eukaryota</taxon>
        <taxon>Metazoa</taxon>
        <taxon>Cnidaria</taxon>
        <taxon>Anthozoa</taxon>
        <taxon>Hexacorallia</taxon>
        <taxon>Actiniaria</taxon>
        <taxon>Edwardsiidae</taxon>
        <taxon>Nematostella</taxon>
    </lineage>
</organism>
<protein>
    <submittedName>
        <fullName evidence="6">Uncharacterized protein</fullName>
    </submittedName>
</protein>
<feature type="compositionally biased region" description="Polar residues" evidence="5">
    <location>
        <begin position="66"/>
        <end position="79"/>
    </location>
</feature>
<dbReference type="PANTHER" id="PTHR45954">
    <property type="entry name" value="LD33695P"/>
    <property type="match status" value="1"/>
</dbReference>